<dbReference type="EMBL" id="DOEK01000013">
    <property type="protein sequence ID" value="HBP29041.1"/>
    <property type="molecule type" value="Genomic_DNA"/>
</dbReference>
<dbReference type="Pfam" id="PF02367">
    <property type="entry name" value="TsaE"/>
    <property type="match status" value="1"/>
</dbReference>
<comment type="similarity">
    <text evidence="2">Belongs to the TsaE family.</text>
</comment>
<dbReference type="GO" id="GO:0046872">
    <property type="term" value="F:metal ion binding"/>
    <property type="evidence" value="ECO:0007669"/>
    <property type="project" value="UniProtKB-KW"/>
</dbReference>
<dbReference type="GO" id="GO:0016740">
    <property type="term" value="F:transferase activity"/>
    <property type="evidence" value="ECO:0007669"/>
    <property type="project" value="UniProtKB-KW"/>
</dbReference>
<comment type="subcellular location">
    <subcellularLocation>
        <location evidence="1">Cytoplasm</location>
    </subcellularLocation>
</comment>
<dbReference type="InterPro" id="IPR027417">
    <property type="entry name" value="P-loop_NTPase"/>
</dbReference>
<reference evidence="11 12" key="1">
    <citation type="journal article" date="2018" name="Nat. Biotechnol.">
        <title>A standardized bacterial taxonomy based on genome phylogeny substantially revises the tree of life.</title>
        <authorList>
            <person name="Parks D.H."/>
            <person name="Chuvochina M."/>
            <person name="Waite D.W."/>
            <person name="Rinke C."/>
            <person name="Skarshewski A."/>
            <person name="Chaumeil P.A."/>
            <person name="Hugenholtz P."/>
        </authorList>
    </citation>
    <scope>NUCLEOTIDE SEQUENCE [LARGE SCALE GENOMIC DNA]</scope>
    <source>
        <strain evidence="11">UBA10707</strain>
    </source>
</reference>
<dbReference type="NCBIfam" id="TIGR00150">
    <property type="entry name" value="T6A_YjeE"/>
    <property type="match status" value="1"/>
</dbReference>
<evidence type="ECO:0000256" key="5">
    <source>
        <dbReference type="ARBA" id="ARBA00022694"/>
    </source>
</evidence>
<gene>
    <name evidence="11" type="ORF">DD666_06465</name>
</gene>
<evidence type="ECO:0000256" key="7">
    <source>
        <dbReference type="ARBA" id="ARBA00022741"/>
    </source>
</evidence>
<evidence type="ECO:0000313" key="12">
    <source>
        <dbReference type="Proteomes" id="UP000264036"/>
    </source>
</evidence>
<dbReference type="Gene3D" id="3.40.50.300">
    <property type="entry name" value="P-loop containing nucleotide triphosphate hydrolases"/>
    <property type="match status" value="1"/>
</dbReference>
<keyword evidence="11" id="KW-0808">Transferase</keyword>
<protein>
    <recommendedName>
        <fullName evidence="3">tRNA threonylcarbamoyladenosine biosynthesis protein TsaE</fullName>
    </recommendedName>
    <alternativeName>
        <fullName evidence="10">t(6)A37 threonylcarbamoyladenosine biosynthesis protein TsaE</fullName>
    </alternativeName>
</protein>
<organism evidence="11 12">
    <name type="scientific">Advenella kashmirensis</name>
    <dbReference type="NCBI Taxonomy" id="310575"/>
    <lineage>
        <taxon>Bacteria</taxon>
        <taxon>Pseudomonadati</taxon>
        <taxon>Pseudomonadota</taxon>
        <taxon>Betaproteobacteria</taxon>
        <taxon>Burkholderiales</taxon>
        <taxon>Alcaligenaceae</taxon>
    </lineage>
</organism>
<dbReference type="PANTHER" id="PTHR33540">
    <property type="entry name" value="TRNA THREONYLCARBAMOYLADENOSINE BIOSYNTHESIS PROTEIN TSAE"/>
    <property type="match status" value="1"/>
</dbReference>
<evidence type="ECO:0000256" key="2">
    <source>
        <dbReference type="ARBA" id="ARBA00007599"/>
    </source>
</evidence>
<evidence type="ECO:0000256" key="3">
    <source>
        <dbReference type="ARBA" id="ARBA00019010"/>
    </source>
</evidence>
<evidence type="ECO:0000256" key="9">
    <source>
        <dbReference type="ARBA" id="ARBA00022842"/>
    </source>
</evidence>
<keyword evidence="7" id="KW-0547">Nucleotide-binding</keyword>
<evidence type="ECO:0000256" key="8">
    <source>
        <dbReference type="ARBA" id="ARBA00022840"/>
    </source>
</evidence>
<evidence type="ECO:0000256" key="1">
    <source>
        <dbReference type="ARBA" id="ARBA00004496"/>
    </source>
</evidence>
<accession>A0A356LEP5</accession>
<keyword evidence="4" id="KW-0963">Cytoplasm</keyword>
<dbReference type="SUPFAM" id="SSF52540">
    <property type="entry name" value="P-loop containing nucleoside triphosphate hydrolases"/>
    <property type="match status" value="1"/>
</dbReference>
<sequence length="186" mass="21087">MSNLQTSPLEPLASTSLYLPDEAATEHLAKALSEILSHYFSNSYDKKPGTEKNAKVYLKGDLGAGKTTFVRHFLRAMGIKGRIKSPTYTLLETYKVSSLYLYHFDFYRFTDTEEWHEAGFRENLGEDAIVFIEWADKAGPGLPTPDLELHLIYESAGRTAQFNAFSEKGKTWITKLIHRKMPTGDQ</sequence>
<evidence type="ECO:0000313" key="11">
    <source>
        <dbReference type="EMBL" id="HBP29041.1"/>
    </source>
</evidence>
<name>A0A356LEP5_9BURK</name>
<dbReference type="Proteomes" id="UP000264036">
    <property type="component" value="Unassembled WGS sequence"/>
</dbReference>
<evidence type="ECO:0000256" key="6">
    <source>
        <dbReference type="ARBA" id="ARBA00022723"/>
    </source>
</evidence>
<dbReference type="GO" id="GO:0002949">
    <property type="term" value="P:tRNA threonylcarbamoyladenosine modification"/>
    <property type="evidence" value="ECO:0007669"/>
    <property type="project" value="InterPro"/>
</dbReference>
<keyword evidence="9" id="KW-0460">Magnesium</keyword>
<keyword evidence="5" id="KW-0819">tRNA processing</keyword>
<dbReference type="AlphaFoldDB" id="A0A356LEP5"/>
<proteinExistence type="inferred from homology"/>
<dbReference type="InterPro" id="IPR003442">
    <property type="entry name" value="T6A_TsaE"/>
</dbReference>
<evidence type="ECO:0000256" key="4">
    <source>
        <dbReference type="ARBA" id="ARBA00022490"/>
    </source>
</evidence>
<keyword evidence="8" id="KW-0067">ATP-binding</keyword>
<dbReference type="GO" id="GO:0005524">
    <property type="term" value="F:ATP binding"/>
    <property type="evidence" value="ECO:0007669"/>
    <property type="project" value="UniProtKB-KW"/>
</dbReference>
<dbReference type="PANTHER" id="PTHR33540:SF2">
    <property type="entry name" value="TRNA THREONYLCARBAMOYLADENOSINE BIOSYNTHESIS PROTEIN TSAE"/>
    <property type="match status" value="1"/>
</dbReference>
<comment type="caution">
    <text evidence="11">The sequence shown here is derived from an EMBL/GenBank/DDBJ whole genome shotgun (WGS) entry which is preliminary data.</text>
</comment>
<evidence type="ECO:0000256" key="10">
    <source>
        <dbReference type="ARBA" id="ARBA00032441"/>
    </source>
</evidence>
<dbReference type="GO" id="GO:0005737">
    <property type="term" value="C:cytoplasm"/>
    <property type="evidence" value="ECO:0007669"/>
    <property type="project" value="UniProtKB-SubCell"/>
</dbReference>
<keyword evidence="6" id="KW-0479">Metal-binding</keyword>